<protein>
    <recommendedName>
        <fullName evidence="9">O-antigen/teichoic acid export membrane protein</fullName>
    </recommendedName>
</protein>
<feature type="transmembrane region" description="Helical" evidence="6">
    <location>
        <begin position="320"/>
        <end position="345"/>
    </location>
</feature>
<evidence type="ECO:0000256" key="3">
    <source>
        <dbReference type="ARBA" id="ARBA00022692"/>
    </source>
</evidence>
<feature type="transmembrane region" description="Helical" evidence="6">
    <location>
        <begin position="283"/>
        <end position="300"/>
    </location>
</feature>
<evidence type="ECO:0008006" key="9">
    <source>
        <dbReference type="Google" id="ProtNLM"/>
    </source>
</evidence>
<evidence type="ECO:0000256" key="6">
    <source>
        <dbReference type="SAM" id="Phobius"/>
    </source>
</evidence>
<comment type="subcellular location">
    <subcellularLocation>
        <location evidence="1">Cell membrane</location>
        <topology evidence="1">Multi-pass membrane protein</topology>
    </subcellularLocation>
</comment>
<dbReference type="EMBL" id="JBBUTI010000003">
    <property type="protein sequence ID" value="MEK8045676.1"/>
    <property type="molecule type" value="Genomic_DNA"/>
</dbReference>
<proteinExistence type="predicted"/>
<dbReference type="RefSeq" id="WP_341397959.1">
    <property type="nucleotide sequence ID" value="NZ_JBBUTI010000003.1"/>
</dbReference>
<feature type="transmembrane region" description="Helical" evidence="6">
    <location>
        <begin position="185"/>
        <end position="206"/>
    </location>
</feature>
<organism evidence="7 8">
    <name type="scientific">Ideonella margarita</name>
    <dbReference type="NCBI Taxonomy" id="2984191"/>
    <lineage>
        <taxon>Bacteria</taxon>
        <taxon>Pseudomonadati</taxon>
        <taxon>Pseudomonadota</taxon>
        <taxon>Betaproteobacteria</taxon>
        <taxon>Burkholderiales</taxon>
        <taxon>Sphaerotilaceae</taxon>
        <taxon>Ideonella</taxon>
    </lineage>
</organism>
<evidence type="ECO:0000313" key="8">
    <source>
        <dbReference type="Proteomes" id="UP001379945"/>
    </source>
</evidence>
<feature type="transmembrane region" description="Helical" evidence="6">
    <location>
        <begin position="256"/>
        <end position="277"/>
    </location>
</feature>
<dbReference type="Proteomes" id="UP001379945">
    <property type="component" value="Unassembled WGS sequence"/>
</dbReference>
<evidence type="ECO:0000256" key="2">
    <source>
        <dbReference type="ARBA" id="ARBA00022475"/>
    </source>
</evidence>
<evidence type="ECO:0000256" key="4">
    <source>
        <dbReference type="ARBA" id="ARBA00022989"/>
    </source>
</evidence>
<evidence type="ECO:0000256" key="1">
    <source>
        <dbReference type="ARBA" id="ARBA00004651"/>
    </source>
</evidence>
<feature type="transmembrane region" description="Helical" evidence="6">
    <location>
        <begin position="470"/>
        <end position="491"/>
    </location>
</feature>
<dbReference type="PANTHER" id="PTHR30250">
    <property type="entry name" value="PST FAMILY PREDICTED COLANIC ACID TRANSPORTER"/>
    <property type="match status" value="1"/>
</dbReference>
<name>A0ABU9C422_9BURK</name>
<feature type="transmembrane region" description="Helical" evidence="6">
    <location>
        <begin position="46"/>
        <end position="72"/>
    </location>
</feature>
<keyword evidence="8" id="KW-1185">Reference proteome</keyword>
<feature type="transmembrane region" description="Helical" evidence="6">
    <location>
        <begin position="407"/>
        <end position="426"/>
    </location>
</feature>
<evidence type="ECO:0000313" key="7">
    <source>
        <dbReference type="EMBL" id="MEK8045676.1"/>
    </source>
</evidence>
<dbReference type="InterPro" id="IPR050833">
    <property type="entry name" value="Poly_Biosynth_Transport"/>
</dbReference>
<accession>A0ABU9C422</accession>
<evidence type="ECO:0000256" key="5">
    <source>
        <dbReference type="ARBA" id="ARBA00023136"/>
    </source>
</evidence>
<feature type="transmembrane region" description="Helical" evidence="6">
    <location>
        <begin position="92"/>
        <end position="112"/>
    </location>
</feature>
<feature type="transmembrane region" description="Helical" evidence="6">
    <location>
        <begin position="12"/>
        <end position="34"/>
    </location>
</feature>
<keyword evidence="5 6" id="KW-0472">Membrane</keyword>
<gene>
    <name evidence="7" type="ORF">AACH00_04875</name>
</gene>
<dbReference type="PANTHER" id="PTHR30250:SF11">
    <property type="entry name" value="O-ANTIGEN TRANSPORTER-RELATED"/>
    <property type="match status" value="1"/>
</dbReference>
<feature type="transmembrane region" description="Helical" evidence="6">
    <location>
        <begin position="446"/>
        <end position="464"/>
    </location>
</feature>
<sequence length="513" mass="55038">MAELDAHRLKKSLLHFAIGKLASSIAGFAMLFLLVRALPRADYGAYIALISVFEFGQLGTNAGAIPAAYRYLPALLATRRLQALSALMTRLLGLRVLTLLVGALALAVWAQPLSTLLGLPGGESVIRIFAAYLLCEGVARFAEMAFDSLLMQGASQVSSTLRAWLRLLVLLVGGAFLEGEWSLRIWIAVEAAVSLVGVTVALVLIWRQMTKWRMSPPADDGDHWDADLQQRVISYSMPSYVAQCIGLLSSVHAVRLAAVSLVGAAAAAAFGFVSLLAYTLQRYLPSFLLIGVIRPMFVAARERGSTGDDMRTLADMVFKLNVLTLAPVWAAFVVYGPELVAMLTAGKLPDALPFVHLFLAYTLGQVVRAEVSLLAVSYEEGAASLTGTIWSLGGLALGLALYPLIGLSALCAGLVLSDALWCAVMLRRLREHDAFWLPEARGLWRLALAMVAACAAGLQMKWLLPAASTPLVVLAGAAACAIAYLVVAAILKPLTPREREWAGKVLPKRLIVF</sequence>
<keyword evidence="2" id="KW-1003">Cell membrane</keyword>
<keyword evidence="3 6" id="KW-0812">Transmembrane</keyword>
<keyword evidence="4 6" id="KW-1133">Transmembrane helix</keyword>
<comment type="caution">
    <text evidence="7">The sequence shown here is derived from an EMBL/GenBank/DDBJ whole genome shotgun (WGS) entry which is preliminary data.</text>
</comment>
<reference evidence="7 8" key="1">
    <citation type="submission" date="2024-04" db="EMBL/GenBank/DDBJ databases">
        <title>Novel species of the genus Ideonella isolated from streams.</title>
        <authorList>
            <person name="Lu H."/>
        </authorList>
    </citation>
    <scope>NUCLEOTIDE SEQUENCE [LARGE SCALE GENOMIC DNA]</scope>
    <source>
        <strain evidence="7 8">LYT19W</strain>
    </source>
</reference>